<dbReference type="InterPro" id="IPR052055">
    <property type="entry name" value="Hepadnavirus_pol/RT"/>
</dbReference>
<organism evidence="1 2">
    <name type="scientific">Porites evermanni</name>
    <dbReference type="NCBI Taxonomy" id="104178"/>
    <lineage>
        <taxon>Eukaryota</taxon>
        <taxon>Metazoa</taxon>
        <taxon>Cnidaria</taxon>
        <taxon>Anthozoa</taxon>
        <taxon>Hexacorallia</taxon>
        <taxon>Scleractinia</taxon>
        <taxon>Fungiina</taxon>
        <taxon>Poritidae</taxon>
        <taxon>Porites</taxon>
    </lineage>
</organism>
<dbReference type="EMBL" id="CALNXI010000182">
    <property type="protein sequence ID" value="CAH3021442.1"/>
    <property type="molecule type" value="Genomic_DNA"/>
</dbReference>
<dbReference type="PANTHER" id="PTHR33050">
    <property type="entry name" value="REVERSE TRANSCRIPTASE DOMAIN-CONTAINING PROTEIN"/>
    <property type="match status" value="1"/>
</dbReference>
<proteinExistence type="predicted"/>
<accession>A0ABN8M012</accession>
<protein>
    <submittedName>
        <fullName evidence="1">Uncharacterized protein</fullName>
    </submittedName>
</protein>
<dbReference type="PANTHER" id="PTHR33050:SF7">
    <property type="entry name" value="RIBONUCLEASE H"/>
    <property type="match status" value="1"/>
</dbReference>
<comment type="caution">
    <text evidence="1">The sequence shown here is derived from an EMBL/GenBank/DDBJ whole genome shotgun (WGS) entry which is preliminary data.</text>
</comment>
<evidence type="ECO:0000313" key="1">
    <source>
        <dbReference type="EMBL" id="CAH3021442.1"/>
    </source>
</evidence>
<dbReference type="Proteomes" id="UP001159427">
    <property type="component" value="Unassembled WGS sequence"/>
</dbReference>
<evidence type="ECO:0000313" key="2">
    <source>
        <dbReference type="Proteomes" id="UP001159427"/>
    </source>
</evidence>
<reference evidence="1 2" key="1">
    <citation type="submission" date="2022-05" db="EMBL/GenBank/DDBJ databases">
        <authorList>
            <consortium name="Genoscope - CEA"/>
            <person name="William W."/>
        </authorList>
    </citation>
    <scope>NUCLEOTIDE SEQUENCE [LARGE SCALE GENOMIC DNA]</scope>
</reference>
<sequence length="105" mass="11433">MGLRSAAMACQRSTSAVSWILNRRGLSTFNYLDDFIGVSPLPLATSHFNEVGVLLHHLGLEESVDKSSPPSSVMTCLGVQLNTLDFTLSVDSDRLAAIESLLRPW</sequence>
<name>A0ABN8M012_9CNID</name>
<keyword evidence="2" id="KW-1185">Reference proteome</keyword>
<gene>
    <name evidence="1" type="ORF">PEVE_00011396</name>
</gene>